<protein>
    <submittedName>
        <fullName evidence="1">Uncharacterized protein</fullName>
    </submittedName>
</protein>
<evidence type="ECO:0000313" key="1">
    <source>
        <dbReference type="EMBL" id="CAF4599840.1"/>
    </source>
</evidence>
<organism evidence="1 2">
    <name type="scientific">Rotaria socialis</name>
    <dbReference type="NCBI Taxonomy" id="392032"/>
    <lineage>
        <taxon>Eukaryota</taxon>
        <taxon>Metazoa</taxon>
        <taxon>Spiralia</taxon>
        <taxon>Gnathifera</taxon>
        <taxon>Rotifera</taxon>
        <taxon>Eurotatoria</taxon>
        <taxon>Bdelloidea</taxon>
        <taxon>Philodinida</taxon>
        <taxon>Philodinidae</taxon>
        <taxon>Rotaria</taxon>
    </lineage>
</organism>
<accession>A0A821C4K6</accession>
<comment type="caution">
    <text evidence="1">The sequence shown here is derived from an EMBL/GenBank/DDBJ whole genome shotgun (WGS) entry which is preliminary data.</text>
</comment>
<gene>
    <name evidence="1" type="ORF">UJA718_LOCUS31209</name>
</gene>
<reference evidence="1" key="1">
    <citation type="submission" date="2021-02" db="EMBL/GenBank/DDBJ databases">
        <authorList>
            <person name="Nowell W R."/>
        </authorList>
    </citation>
    <scope>NUCLEOTIDE SEQUENCE</scope>
</reference>
<dbReference type="Proteomes" id="UP000663873">
    <property type="component" value="Unassembled WGS sequence"/>
</dbReference>
<keyword evidence="2" id="KW-1185">Reference proteome</keyword>
<dbReference type="EMBL" id="CAJOBP010021702">
    <property type="protein sequence ID" value="CAF4599840.1"/>
    <property type="molecule type" value="Genomic_DNA"/>
</dbReference>
<evidence type="ECO:0000313" key="2">
    <source>
        <dbReference type="Proteomes" id="UP000663873"/>
    </source>
</evidence>
<sequence length="25" mass="2970">MQAHWTTPQATIFTIHIKVDKDNHH</sequence>
<dbReference type="AlphaFoldDB" id="A0A821C4K6"/>
<proteinExistence type="predicted"/>
<feature type="non-terminal residue" evidence="1">
    <location>
        <position position="25"/>
    </location>
</feature>
<name>A0A821C4K6_9BILA</name>